<keyword evidence="1" id="KW-1133">Transmembrane helix</keyword>
<dbReference type="PROSITE" id="PS50213">
    <property type="entry name" value="FAS1"/>
    <property type="match status" value="1"/>
</dbReference>
<dbReference type="InterPro" id="IPR000782">
    <property type="entry name" value="FAS1_domain"/>
</dbReference>
<dbReference type="InterPro" id="IPR050904">
    <property type="entry name" value="Adhesion/Biosynth-related"/>
</dbReference>
<gene>
    <name evidence="3" type="ORF">CUJ83_08505</name>
</gene>
<keyword evidence="4" id="KW-1185">Reference proteome</keyword>
<keyword evidence="1" id="KW-0812">Transmembrane</keyword>
<accession>A0AAP2RCI7</accession>
<dbReference type="FunFam" id="2.30.180.10:FF:000014">
    <property type="entry name" value="Stabilin 1"/>
    <property type="match status" value="1"/>
</dbReference>
<dbReference type="InterPro" id="IPR036378">
    <property type="entry name" value="FAS1_dom_sf"/>
</dbReference>
<dbReference type="RefSeq" id="WP_230741876.1">
    <property type="nucleotide sequence ID" value="NZ_PGCK01000006.1"/>
</dbReference>
<dbReference type="Pfam" id="PF02469">
    <property type="entry name" value="Fasciclin"/>
    <property type="match status" value="1"/>
</dbReference>
<feature type="transmembrane region" description="Helical" evidence="1">
    <location>
        <begin position="181"/>
        <end position="199"/>
    </location>
</feature>
<evidence type="ECO:0000313" key="4">
    <source>
        <dbReference type="Proteomes" id="UP001320159"/>
    </source>
</evidence>
<evidence type="ECO:0000259" key="2">
    <source>
        <dbReference type="PROSITE" id="PS50213"/>
    </source>
</evidence>
<protein>
    <recommendedName>
        <fullName evidence="2">FAS1 domain-containing protein</fullName>
    </recommendedName>
</protein>
<dbReference type="EMBL" id="PGCK01000006">
    <property type="protein sequence ID" value="MCD1295036.1"/>
    <property type="molecule type" value="Genomic_DNA"/>
</dbReference>
<dbReference type="AlphaFoldDB" id="A0AAP2RCI7"/>
<keyword evidence="1" id="KW-0472">Membrane</keyword>
<organism evidence="3 4">
    <name type="scientific">Methanooceanicella nereidis</name>
    <dbReference type="NCBI Taxonomy" id="2052831"/>
    <lineage>
        <taxon>Archaea</taxon>
        <taxon>Methanobacteriati</taxon>
        <taxon>Methanobacteriota</taxon>
        <taxon>Stenosarchaea group</taxon>
        <taxon>Methanomicrobia</taxon>
        <taxon>Methanocellales</taxon>
        <taxon>Methanocellaceae</taxon>
        <taxon>Methanooceanicella</taxon>
    </lineage>
</organism>
<dbReference type="Gene3D" id="2.30.180.10">
    <property type="entry name" value="FAS1 domain"/>
    <property type="match status" value="1"/>
</dbReference>
<reference evidence="3 4" key="1">
    <citation type="submission" date="2017-11" db="EMBL/GenBank/DDBJ databases">
        <title>Isolation and Characterization of Family Methanocellaceae Species from Potential Methane Hydrate Area Offshore Southwestern Taiwan.</title>
        <authorList>
            <person name="Zhang W.-L."/>
            <person name="Chen W.-C."/>
            <person name="Lai M.-C."/>
            <person name="Chen S.-C."/>
        </authorList>
    </citation>
    <scope>NUCLEOTIDE SEQUENCE [LARGE SCALE GENOMIC DNA]</scope>
    <source>
        <strain evidence="3 4">CWC-04</strain>
    </source>
</reference>
<dbReference type="PANTHER" id="PTHR10900:SF77">
    <property type="entry name" value="FI19380P1"/>
    <property type="match status" value="1"/>
</dbReference>
<comment type="caution">
    <text evidence="3">The sequence shown here is derived from an EMBL/GenBank/DDBJ whole genome shotgun (WGS) entry which is preliminary data.</text>
</comment>
<dbReference type="SMART" id="SM00554">
    <property type="entry name" value="FAS1"/>
    <property type="match status" value="1"/>
</dbReference>
<proteinExistence type="predicted"/>
<feature type="domain" description="FAS1" evidence="2">
    <location>
        <begin position="31"/>
        <end position="161"/>
    </location>
</feature>
<dbReference type="PANTHER" id="PTHR10900">
    <property type="entry name" value="PERIOSTIN-RELATED"/>
    <property type="match status" value="1"/>
</dbReference>
<sequence length="362" mass="39504">MADIRKILAILILLTLIFGFALPVIAQTSVQNTMLENLAANKEFSTLATAIRAAGLDKVLSGMESYTLFAPNNAAFDKFPKESISALVNDKTKLGELLKYHVVPGKLTYADLSKMTEIKTVDGKTLPIGRQDGMVTVDGTKLMGPGIESKNGMIYPISNVMTPPGFAMPQVARSTGIEMGWLPWLLGALGLGLIALYFLTRAGRKGYEAPEAAYEKERVKERVKPWSEETERAEETMKRVKESVSAYREPSISDITNIARNLELPLAGDSLAGLNKLISNGVFSDKQDFLSFLVKSYFQNDVGSMMAGGKEPGISSIMDIIDKTGIARGFLDSDIKKYIVPLLMAGFTAVYNYLRKPAVKPA</sequence>
<dbReference type="SUPFAM" id="SSF82153">
    <property type="entry name" value="FAS1 domain"/>
    <property type="match status" value="1"/>
</dbReference>
<name>A0AAP2RCI7_9EURY</name>
<evidence type="ECO:0000313" key="3">
    <source>
        <dbReference type="EMBL" id="MCD1295036.1"/>
    </source>
</evidence>
<evidence type="ECO:0000256" key="1">
    <source>
        <dbReference type="SAM" id="Phobius"/>
    </source>
</evidence>
<dbReference type="Proteomes" id="UP001320159">
    <property type="component" value="Unassembled WGS sequence"/>
</dbReference>